<dbReference type="InterPro" id="IPR003959">
    <property type="entry name" value="ATPase_AAA_core"/>
</dbReference>
<dbReference type="InterPro" id="IPR027417">
    <property type="entry name" value="P-loop_NTPase"/>
</dbReference>
<proteinExistence type="predicted"/>
<reference evidence="2 3" key="1">
    <citation type="submission" date="2024-06" db="EMBL/GenBank/DDBJ databases">
        <authorList>
            <person name="Steensen K."/>
            <person name="Seneca J."/>
            <person name="Bartlau N."/>
            <person name="Yu A.X."/>
            <person name="Polz M.F."/>
        </authorList>
    </citation>
    <scope>NUCLEOTIDE SEQUENCE [LARGE SCALE GENOMIC DNA]</scope>
    <source>
        <strain evidence="2 3">FF146</strain>
    </source>
</reference>
<keyword evidence="3" id="KW-1185">Reference proteome</keyword>
<dbReference type="Pfam" id="PF13304">
    <property type="entry name" value="AAA_21"/>
    <property type="match status" value="1"/>
</dbReference>
<evidence type="ECO:0000313" key="2">
    <source>
        <dbReference type="EMBL" id="MEZ8197008.1"/>
    </source>
</evidence>
<dbReference type="Gene3D" id="3.40.50.300">
    <property type="entry name" value="P-loop containing nucleotide triphosphate hydrolases"/>
    <property type="match status" value="1"/>
</dbReference>
<dbReference type="PANTHER" id="PTHR40396:SF1">
    <property type="entry name" value="ATPASE AAA-TYPE CORE DOMAIN-CONTAINING PROTEIN"/>
    <property type="match status" value="1"/>
</dbReference>
<name>A0ABV4MBW6_9VIBR</name>
<dbReference type="EMBL" id="JBGOOT010000054">
    <property type="protein sequence ID" value="MEZ8197008.1"/>
    <property type="molecule type" value="Genomic_DNA"/>
</dbReference>
<accession>A0ABV4MBW6</accession>
<dbReference type="PANTHER" id="PTHR40396">
    <property type="entry name" value="ATPASE-LIKE PROTEIN"/>
    <property type="match status" value="1"/>
</dbReference>
<dbReference type="SUPFAM" id="SSF52540">
    <property type="entry name" value="P-loop containing nucleoside triphosphate hydrolases"/>
    <property type="match status" value="1"/>
</dbReference>
<comment type="caution">
    <text evidence="2">The sequence shown here is derived from an EMBL/GenBank/DDBJ whole genome shotgun (WGS) entry which is preliminary data.</text>
</comment>
<dbReference type="RefSeq" id="WP_371731207.1">
    <property type="nucleotide sequence ID" value="NZ_JBGOOT010000054.1"/>
</dbReference>
<dbReference type="Proteomes" id="UP001569153">
    <property type="component" value="Unassembled WGS sequence"/>
</dbReference>
<evidence type="ECO:0000259" key="1">
    <source>
        <dbReference type="Pfam" id="PF13304"/>
    </source>
</evidence>
<evidence type="ECO:0000313" key="3">
    <source>
        <dbReference type="Proteomes" id="UP001569153"/>
    </source>
</evidence>
<gene>
    <name evidence="2" type="ORF">ACED38_19320</name>
</gene>
<sequence length="417" mass="47298">MIKNYTFKNFQSYLHECDIDFTVNKKAAHSYYDYELEDGSKIAKVMAVLGANGAGKSNLLKPLAFLSWFIPDSFGSTEKNEEIPIIPFLLNSDENTTIELEFVVPKWCDLNNEFEYKYFIELNDKRVITESLKMKTSKLYSNVISRTFNDETQKYTIKNSKKIGVDLNDSILERAPHNCSVISYALSLLSEDELFTHKSNSCMVLAAKYFQSNRTNLVAIGKRDLSENVEDATDFYIDNPDFFERITSLLKRYDLGISDITLEKKILTDSRTGKEIEKVIPIFSHDTLEGSFDVPIFLESSGTQSAYCVLATITETLNTGGVAILDEFDNDLHPLLTMEIVELFKDDSINVNNAQLLFNTHTVDVLKNLRMQHCYLVEKDNGVSDAYRADDVEGLLARDNLYAKYISGALGAVPEFD</sequence>
<protein>
    <submittedName>
        <fullName evidence="2">ATP/GTP-binding protein</fullName>
    </submittedName>
</protein>
<feature type="domain" description="ATPase AAA-type core" evidence="1">
    <location>
        <begin position="45"/>
        <end position="361"/>
    </location>
</feature>
<organism evidence="2 3">
    <name type="scientific">Vibrio cortegadensis</name>
    <dbReference type="NCBI Taxonomy" id="1328770"/>
    <lineage>
        <taxon>Bacteria</taxon>
        <taxon>Pseudomonadati</taxon>
        <taxon>Pseudomonadota</taxon>
        <taxon>Gammaproteobacteria</taxon>
        <taxon>Vibrionales</taxon>
        <taxon>Vibrionaceae</taxon>
        <taxon>Vibrio</taxon>
    </lineage>
</organism>